<accession>A0A517YWH6</accession>
<keyword evidence="3" id="KW-1185">Reference proteome</keyword>
<dbReference type="EMBL" id="CP036425">
    <property type="protein sequence ID" value="QDU34547.1"/>
    <property type="molecule type" value="Genomic_DNA"/>
</dbReference>
<evidence type="ECO:0000256" key="1">
    <source>
        <dbReference type="SAM" id="MobiDB-lite"/>
    </source>
</evidence>
<proteinExistence type="predicted"/>
<dbReference type="Proteomes" id="UP000317369">
    <property type="component" value="Chromosome"/>
</dbReference>
<protein>
    <submittedName>
        <fullName evidence="2">Uncharacterized protein</fullName>
    </submittedName>
</protein>
<dbReference type="OrthoDB" id="7783360at2"/>
<feature type="region of interest" description="Disordered" evidence="1">
    <location>
        <begin position="616"/>
        <end position="696"/>
    </location>
</feature>
<gene>
    <name evidence="2" type="ORF">KS4_26170</name>
</gene>
<feature type="compositionally biased region" description="Gly residues" evidence="1">
    <location>
        <begin position="617"/>
        <end position="688"/>
    </location>
</feature>
<reference evidence="2 3" key="1">
    <citation type="submission" date="2019-02" db="EMBL/GenBank/DDBJ databases">
        <title>Deep-cultivation of Planctomycetes and their phenomic and genomic characterization uncovers novel biology.</title>
        <authorList>
            <person name="Wiegand S."/>
            <person name="Jogler M."/>
            <person name="Boedeker C."/>
            <person name="Pinto D."/>
            <person name="Vollmers J."/>
            <person name="Rivas-Marin E."/>
            <person name="Kohn T."/>
            <person name="Peeters S.H."/>
            <person name="Heuer A."/>
            <person name="Rast P."/>
            <person name="Oberbeckmann S."/>
            <person name="Bunk B."/>
            <person name="Jeske O."/>
            <person name="Meyerdierks A."/>
            <person name="Storesund J.E."/>
            <person name="Kallscheuer N."/>
            <person name="Luecker S."/>
            <person name="Lage O.M."/>
            <person name="Pohl T."/>
            <person name="Merkel B.J."/>
            <person name="Hornburger P."/>
            <person name="Mueller R.-W."/>
            <person name="Bruemmer F."/>
            <person name="Labrenz M."/>
            <person name="Spormann A.M."/>
            <person name="Op den Camp H."/>
            <person name="Overmann J."/>
            <person name="Amann R."/>
            <person name="Jetten M.S.M."/>
            <person name="Mascher T."/>
            <person name="Medema M.H."/>
            <person name="Devos D.P."/>
            <person name="Kaster A.-K."/>
            <person name="Ovreas L."/>
            <person name="Rohde M."/>
            <person name="Galperin M.Y."/>
            <person name="Jogler C."/>
        </authorList>
    </citation>
    <scope>NUCLEOTIDE SEQUENCE [LARGE SCALE GENOMIC DNA]</scope>
    <source>
        <strain evidence="2 3">KS4</strain>
    </source>
</reference>
<organism evidence="2 3">
    <name type="scientific">Poriferisphaera corsica</name>
    <dbReference type="NCBI Taxonomy" id="2528020"/>
    <lineage>
        <taxon>Bacteria</taxon>
        <taxon>Pseudomonadati</taxon>
        <taxon>Planctomycetota</taxon>
        <taxon>Phycisphaerae</taxon>
        <taxon>Phycisphaerales</taxon>
        <taxon>Phycisphaeraceae</taxon>
        <taxon>Poriferisphaera</taxon>
    </lineage>
</organism>
<dbReference type="RefSeq" id="WP_145078530.1">
    <property type="nucleotide sequence ID" value="NZ_CP036425.1"/>
</dbReference>
<dbReference type="AlphaFoldDB" id="A0A517YWH6"/>
<evidence type="ECO:0000313" key="2">
    <source>
        <dbReference type="EMBL" id="QDU34547.1"/>
    </source>
</evidence>
<evidence type="ECO:0000313" key="3">
    <source>
        <dbReference type="Proteomes" id="UP000317369"/>
    </source>
</evidence>
<dbReference type="KEGG" id="pcor:KS4_26170"/>
<name>A0A517YWH6_9BACT</name>
<sequence length="1148" mass="126399">MMSQMRGRVARAISAVICMAVCLLFIADEVGATESVLPRPYVGMHVGRGFDRGIENDLPLSFYGGEMDGMKVGYWAWSLKERGNVKGWGEELQKKPWVIHGEKLSELADGDYKIVIYASVPGKRTQYGSKWVRVFGKKKQSVIVEVAEQFETVKSEVVTSVMPVVRFAHSGTVTIDRGAASEVRLDVSGALPRGFKASAWAWSEVEKGTVSDWDQTIDPPNWKIDGRELAKLPLGRNKVQVAYRADGLGTKYLSQWVLVKETKIEGGVASEDEDGKIAVTKLPEFRFAQQRYEIDKGDAIDLMLMIKGGLPKDTKFGYWAWSQALNGNVAGWGKEMVGGNFVVKREDLNLLEPGQYKVMAYMSSSVDKTKYISCWMTVNEVVGSSIGGGDVVVVELEPVAMPQLSLANGVEYVKGDGKGLDIEVNGDLPSEFKLGYWAWSNELGKTVSNWGEVKDGGSWGVTAEEIAELPEGRNKIIFYMSAKDLTTAYTEKWVTVKKGEADPVDPNGPGVVEMPIVSFEDGQLMSLTKGAIGDLKLKVEGNLPTGFELGYWAWAESLGKSVPDWGKQDIAEPWVITGDLLEGLPSGRNKLIVYYSAPDLGTKYLQQWVEVKDVASGGTGDGSSQGSNGSGSGSGSTGGGTDGGNSNGSGSGNGSGDGTNSGGGSSNGGTGNGSNGGGNTGGGSGTNNGGVDDPFDGSIRDWDNARLPIRNGFLGMNLGAVTFWSDSWVWTNVFMQSTYRREENGWKIYEAMQGISGKMPDGEYTVEFDGDGEVECIVRDSGIQIRVKGDAKNIRVWAPDCGPGEKWAGYKFHPMFLERLKPFGTVRYMDWQLTNNSERVKWDNRTLPIEATQCDKPIAIELMIELANKLKFNPWFCMPHKADDEYVRQFAEMVREKLDPNLKVYVEYSNEVWNPAFKQFHWITDKGKTNPALSSMNAGHRWLAQWGIEARRDLDIWSDVFNGQMNRLVRVYAGQETNPWIAEMVLSQMDGGFDAIASTAYFGAHPGSTLSVGEIMAHAVMDIQNRTNKRSQHHQLAQAWSQKLGRPIDYISYEAGQHLVSSDDTMTGALIAAQSSVEMYQAMIENMKSFEKSGGSMYMAYQYVRRPSKWGSWGHLEYQDQPIEHAIKYRALIDYLTSTARLELAMFD</sequence>